<evidence type="ECO:0000313" key="3">
    <source>
        <dbReference type="Proteomes" id="UP000641741"/>
    </source>
</evidence>
<accession>A0ABR7GMF0</accession>
<sequence length="162" mass="17959">MAALYTESAPITSARKNQNIYSAARELKGLTQEVAAERLDISVESLGAYEQDRRRPPDSTVLRMAQLYDFPYLCYQHIQSGDLAGVLPQVGVRTLEHATMRLIRLIGRFAKDGRLDQLMEINEDGVITTAEKPLHDEIMSELHEIVTAALELDFASGGAKNG</sequence>
<dbReference type="CDD" id="cd00093">
    <property type="entry name" value="HTH_XRE"/>
    <property type="match status" value="1"/>
</dbReference>
<dbReference type="SMART" id="SM00530">
    <property type="entry name" value="HTH_XRE"/>
    <property type="match status" value="1"/>
</dbReference>
<evidence type="ECO:0000259" key="1">
    <source>
        <dbReference type="PROSITE" id="PS50943"/>
    </source>
</evidence>
<name>A0ABR7GMF0_9FIRM</name>
<reference evidence="2 3" key="1">
    <citation type="submission" date="2020-08" db="EMBL/GenBank/DDBJ databases">
        <title>Genome public.</title>
        <authorList>
            <person name="Liu C."/>
            <person name="Sun Q."/>
        </authorList>
    </citation>
    <scope>NUCLEOTIDE SEQUENCE [LARGE SCALE GENOMIC DNA]</scope>
    <source>
        <strain evidence="2 3">M2</strain>
    </source>
</reference>
<dbReference type="PROSITE" id="PS50943">
    <property type="entry name" value="HTH_CROC1"/>
    <property type="match status" value="1"/>
</dbReference>
<feature type="domain" description="HTH cro/C1-type" evidence="1">
    <location>
        <begin position="23"/>
        <end position="73"/>
    </location>
</feature>
<gene>
    <name evidence="2" type="ORF">H8S02_05920</name>
</gene>
<dbReference type="InterPro" id="IPR010982">
    <property type="entry name" value="Lambda_DNA-bd_dom_sf"/>
</dbReference>
<dbReference type="Pfam" id="PF01381">
    <property type="entry name" value="HTH_3"/>
    <property type="match status" value="1"/>
</dbReference>
<evidence type="ECO:0000313" key="2">
    <source>
        <dbReference type="EMBL" id="MBC5695484.1"/>
    </source>
</evidence>
<keyword evidence="3" id="KW-1185">Reference proteome</keyword>
<proteinExistence type="predicted"/>
<protein>
    <submittedName>
        <fullName evidence="2">Helix-turn-helix transcriptional regulator</fullName>
    </submittedName>
</protein>
<dbReference type="InterPro" id="IPR001387">
    <property type="entry name" value="Cro/C1-type_HTH"/>
</dbReference>
<dbReference type="EMBL" id="JACOPK010000004">
    <property type="protein sequence ID" value="MBC5695484.1"/>
    <property type="molecule type" value="Genomic_DNA"/>
</dbReference>
<dbReference type="RefSeq" id="WP_186969741.1">
    <property type="nucleotide sequence ID" value="NZ_JACOPK010000004.1"/>
</dbReference>
<dbReference type="SUPFAM" id="SSF47413">
    <property type="entry name" value="lambda repressor-like DNA-binding domains"/>
    <property type="match status" value="1"/>
</dbReference>
<comment type="caution">
    <text evidence="2">The sequence shown here is derived from an EMBL/GenBank/DDBJ whole genome shotgun (WGS) entry which is preliminary data.</text>
</comment>
<organism evidence="2 3">
    <name type="scientific">Agathobaculum hominis</name>
    <dbReference type="NCBI Taxonomy" id="2763014"/>
    <lineage>
        <taxon>Bacteria</taxon>
        <taxon>Bacillati</taxon>
        <taxon>Bacillota</taxon>
        <taxon>Clostridia</taxon>
        <taxon>Eubacteriales</taxon>
        <taxon>Butyricicoccaceae</taxon>
        <taxon>Agathobaculum</taxon>
    </lineage>
</organism>
<dbReference type="Gene3D" id="1.10.260.40">
    <property type="entry name" value="lambda repressor-like DNA-binding domains"/>
    <property type="match status" value="1"/>
</dbReference>
<dbReference type="Proteomes" id="UP000641741">
    <property type="component" value="Unassembled WGS sequence"/>
</dbReference>